<proteinExistence type="inferred from homology"/>
<feature type="domain" description="O-acyltransferase WSD1-like N-terminal" evidence="11">
    <location>
        <begin position="1"/>
        <end position="278"/>
    </location>
</feature>
<evidence type="ECO:0000259" key="11">
    <source>
        <dbReference type="Pfam" id="PF03007"/>
    </source>
</evidence>
<dbReference type="GO" id="GO:0005886">
    <property type="term" value="C:plasma membrane"/>
    <property type="evidence" value="ECO:0007669"/>
    <property type="project" value="TreeGrafter"/>
</dbReference>
<evidence type="ECO:0000256" key="3">
    <source>
        <dbReference type="ARBA" id="ARBA00009587"/>
    </source>
</evidence>
<dbReference type="EMBL" id="JAAIVB010000034">
    <property type="protein sequence ID" value="NEX61168.1"/>
    <property type="molecule type" value="Genomic_DNA"/>
</dbReference>
<keyword evidence="8" id="KW-0443">Lipid metabolism</keyword>
<dbReference type="Proteomes" id="UP000482155">
    <property type="component" value="Unassembled WGS sequence"/>
</dbReference>
<dbReference type="AlphaFoldDB" id="A0A6B3SKZ7"/>
<dbReference type="GO" id="GO:0004144">
    <property type="term" value="F:diacylglycerol O-acyltransferase activity"/>
    <property type="evidence" value="ECO:0007669"/>
    <property type="project" value="UniProtKB-EC"/>
</dbReference>
<evidence type="ECO:0000313" key="13">
    <source>
        <dbReference type="EMBL" id="NEX61168.1"/>
    </source>
</evidence>
<evidence type="ECO:0000256" key="2">
    <source>
        <dbReference type="ARBA" id="ARBA00005189"/>
    </source>
</evidence>
<dbReference type="GO" id="GO:0006071">
    <property type="term" value="P:glycerol metabolic process"/>
    <property type="evidence" value="ECO:0007669"/>
    <property type="project" value="UniProtKB-KW"/>
</dbReference>
<evidence type="ECO:0000313" key="14">
    <source>
        <dbReference type="Proteomes" id="UP000482155"/>
    </source>
</evidence>
<evidence type="ECO:0000256" key="5">
    <source>
        <dbReference type="ARBA" id="ARBA00022516"/>
    </source>
</evidence>
<dbReference type="SUPFAM" id="SSF52777">
    <property type="entry name" value="CoA-dependent acyltransferases"/>
    <property type="match status" value="2"/>
</dbReference>
<accession>A0A6B3SKZ7</accession>
<keyword evidence="5" id="KW-0444">Lipid biosynthesis</keyword>
<dbReference type="EC" id="2.3.1.20" evidence="4"/>
<comment type="catalytic activity">
    <reaction evidence="10">
        <text>an acyl-CoA + a 1,2-diacyl-sn-glycerol = a triacyl-sn-glycerol + CoA</text>
        <dbReference type="Rhea" id="RHEA:10868"/>
        <dbReference type="ChEBI" id="CHEBI:17815"/>
        <dbReference type="ChEBI" id="CHEBI:57287"/>
        <dbReference type="ChEBI" id="CHEBI:58342"/>
        <dbReference type="ChEBI" id="CHEBI:64615"/>
        <dbReference type="EC" id="2.3.1.20"/>
    </reaction>
</comment>
<evidence type="ECO:0000256" key="8">
    <source>
        <dbReference type="ARBA" id="ARBA00023098"/>
    </source>
</evidence>
<dbReference type="Pfam" id="PF03007">
    <property type="entry name" value="WS_DGAT_cat"/>
    <property type="match status" value="1"/>
</dbReference>
<dbReference type="Gene3D" id="3.30.559.10">
    <property type="entry name" value="Chloramphenicol acetyltransferase-like domain"/>
    <property type="match status" value="1"/>
</dbReference>
<dbReference type="Pfam" id="PF06974">
    <property type="entry name" value="WS_DGAT_C"/>
    <property type="match status" value="1"/>
</dbReference>
<comment type="similarity">
    <text evidence="3">Belongs to the long-chain O-acyltransferase family.</text>
</comment>
<dbReference type="NCBIfam" id="TIGR02946">
    <property type="entry name" value="acyl_WS_DGAT"/>
    <property type="match status" value="1"/>
</dbReference>
<keyword evidence="9 13" id="KW-0012">Acyltransferase</keyword>
<dbReference type="UniPathway" id="UPA00282"/>
<evidence type="ECO:0000256" key="10">
    <source>
        <dbReference type="ARBA" id="ARBA00048109"/>
    </source>
</evidence>
<dbReference type="InterPro" id="IPR004255">
    <property type="entry name" value="O-acyltransferase_WSD1_N"/>
</dbReference>
<keyword evidence="6 13" id="KW-0808">Transferase</keyword>
<dbReference type="InterPro" id="IPR009721">
    <property type="entry name" value="O-acyltransferase_WSD1_C"/>
</dbReference>
<dbReference type="GO" id="GO:0019432">
    <property type="term" value="P:triglyceride biosynthetic process"/>
    <property type="evidence" value="ECO:0007669"/>
    <property type="project" value="UniProtKB-UniPathway"/>
</dbReference>
<dbReference type="InterPro" id="IPR045034">
    <property type="entry name" value="O-acyltransferase_WSD1-like"/>
</dbReference>
<dbReference type="PANTHER" id="PTHR31650">
    <property type="entry name" value="O-ACYLTRANSFERASE (WSD1-LIKE) FAMILY PROTEIN"/>
    <property type="match status" value="1"/>
</dbReference>
<protein>
    <recommendedName>
        <fullName evidence="4">diacylglycerol O-acyltransferase</fullName>
        <ecNumber evidence="4">2.3.1.20</ecNumber>
    </recommendedName>
</protein>
<evidence type="ECO:0000259" key="12">
    <source>
        <dbReference type="Pfam" id="PF06974"/>
    </source>
</evidence>
<feature type="domain" description="O-acyltransferase WSD1 C-terminal" evidence="12">
    <location>
        <begin position="321"/>
        <end position="462"/>
    </location>
</feature>
<evidence type="ECO:0000256" key="7">
    <source>
        <dbReference type="ARBA" id="ARBA00022798"/>
    </source>
</evidence>
<evidence type="ECO:0000256" key="9">
    <source>
        <dbReference type="ARBA" id="ARBA00023315"/>
    </source>
</evidence>
<comment type="pathway">
    <text evidence="2">Lipid metabolism.</text>
</comment>
<evidence type="ECO:0000256" key="4">
    <source>
        <dbReference type="ARBA" id="ARBA00013244"/>
    </source>
</evidence>
<evidence type="ECO:0000256" key="1">
    <source>
        <dbReference type="ARBA" id="ARBA00004771"/>
    </source>
</evidence>
<dbReference type="InterPro" id="IPR023213">
    <property type="entry name" value="CAT-like_dom_sf"/>
</dbReference>
<keyword evidence="7" id="KW-0319">Glycerol metabolism</keyword>
<comment type="caution">
    <text evidence="13">The sequence shown here is derived from an EMBL/GenBank/DDBJ whole genome shotgun (WGS) entry which is preliminary data.</text>
</comment>
<dbReference type="PANTHER" id="PTHR31650:SF1">
    <property type="entry name" value="WAX ESTER SYNTHASE_DIACYLGLYCEROL ACYLTRANSFERASE 4-RELATED"/>
    <property type="match status" value="1"/>
</dbReference>
<keyword evidence="14" id="KW-1185">Reference proteome</keyword>
<organism evidence="13 14">
    <name type="scientific">Noviherbaspirillum galbum</name>
    <dbReference type="NCBI Taxonomy" id="2709383"/>
    <lineage>
        <taxon>Bacteria</taxon>
        <taxon>Pseudomonadati</taxon>
        <taxon>Pseudomonadota</taxon>
        <taxon>Betaproteobacteria</taxon>
        <taxon>Burkholderiales</taxon>
        <taxon>Oxalobacteraceae</taxon>
        <taxon>Noviherbaspirillum</taxon>
    </lineage>
</organism>
<gene>
    <name evidence="13" type="ORF">G3574_08760</name>
</gene>
<reference evidence="13 14" key="1">
    <citation type="submission" date="2020-02" db="EMBL/GenBank/DDBJ databases">
        <authorList>
            <person name="Kim M.K."/>
        </authorList>
    </citation>
    <scope>NUCLEOTIDE SEQUENCE [LARGE SCALE GENOMIC DNA]</scope>
    <source>
        <strain evidence="13 14">17J57-3</strain>
    </source>
</reference>
<sequence>MSTVDNAWLRMDSDGNLMIIVGVQLFATPVDPQRFRDTFESRLLRHSRFRSKVAKDMTGAAWWLEVEPDMDYHIVHARLEDRRPDNKADLERLVGDLSATPLDPEQPLWQIHLVDNCMGADGRTRQAAIIRIHHCIADGMALVGLLLSMYDQSSDARRPAEGEAPVPPAMDDDNPWLDLFRPITKTTIGAINMSASLWTKYVWMLADADKLAERMAKMGLVAGRFTTDAVKLVAMGDDTRTRLKGKPRGAKHVAWSEPLPLDEIKAIGRAVGASVNDVLMSCVAGAIGSYLRQQDEVGEDAELRAMVPVNLRKPGREQKLGNAFGLVPLVLPIGVEDPMARLLEVRRRMDELKGGYQAIVAMAVLGVLGATPRQMQNEIQNYFARKATAVMSNVPGPQAPLYLAGSRLDQMMFWVPQSGDIGVGVSILSYNGGVQFGLVIDGAIASDPHDIIRRFQPEFEKLVLMTLMAEWA</sequence>
<evidence type="ECO:0000256" key="6">
    <source>
        <dbReference type="ARBA" id="ARBA00022679"/>
    </source>
</evidence>
<comment type="pathway">
    <text evidence="1">Glycerolipid metabolism; triacylglycerol biosynthesis.</text>
</comment>
<name>A0A6B3SKZ7_9BURK</name>
<dbReference type="InterPro" id="IPR014292">
    <property type="entry name" value="Acyl_transf_WS/DGAT"/>
</dbReference>